<dbReference type="InterPro" id="IPR004358">
    <property type="entry name" value="Sig_transdc_His_kin-like_C"/>
</dbReference>
<keyword evidence="4" id="KW-0808">Transferase</keyword>
<evidence type="ECO:0000259" key="13">
    <source>
        <dbReference type="PROSITE" id="PS50112"/>
    </source>
</evidence>
<dbReference type="PANTHER" id="PTHR42878:SF7">
    <property type="entry name" value="SENSOR HISTIDINE KINASE GLRK"/>
    <property type="match status" value="1"/>
</dbReference>
<dbReference type="SUPFAM" id="SSF55874">
    <property type="entry name" value="ATPase domain of HSP90 chaperone/DNA topoisomerase II/histidine kinase"/>
    <property type="match status" value="1"/>
</dbReference>
<dbReference type="RefSeq" id="WP_143014115.1">
    <property type="nucleotide sequence ID" value="NZ_FNAI01000004.1"/>
</dbReference>
<dbReference type="Gene3D" id="3.30.450.20">
    <property type="entry name" value="PAS domain"/>
    <property type="match status" value="1"/>
</dbReference>
<evidence type="ECO:0000256" key="2">
    <source>
        <dbReference type="ARBA" id="ARBA00004141"/>
    </source>
</evidence>
<sequence length="486" mass="55561">MQTRLDKILESTSVGFFQTDNQSSITYWNNAAENMIGYNREYVLGKNLWDVFTEAKNSDFYYHFQDAAIQRINVEFTEYFWPVQKWFQVNAYPIADGLIVHFRDITANKLAEEKLLEKIEQLKEISFLNSHYIRKPVASLLGLTNLINEDLVTAQEFRDLAIQIKACSLELDAIIRKVNNTVNEDDHITESHNDGMEEFSITELVKELIKKQQGIHATHKVILENENDLTCYGNKQSIATAVKQLMKNAVKFSPDSTPVIISLKIIDQNLVIAVQDFGIGINKHLINKIFLSFTRKEIARELGTGLTKVSEIARKHNGSVWVESKPGKGSVFSIRFPFSNIAEFKKSGKTDFSLYKTPGVEIEYEEDQKYLSVDWKGFQSFHSIKTGCYKLLDCINKYNCQLILNDNSNVMGTWGDAVDWVANDYFPVIEKAGVRYIAWIYSPSMFSRLSADLTIESTNGKIVTKTFDNKADGLEWLLQEHSQALD</sequence>
<keyword evidence="8" id="KW-0067">ATP-binding</keyword>
<evidence type="ECO:0000256" key="4">
    <source>
        <dbReference type="ARBA" id="ARBA00022679"/>
    </source>
</evidence>
<evidence type="ECO:0000256" key="8">
    <source>
        <dbReference type="ARBA" id="ARBA00022840"/>
    </source>
</evidence>
<dbReference type="Pfam" id="PF02518">
    <property type="entry name" value="HATPase_c"/>
    <property type="match status" value="1"/>
</dbReference>
<evidence type="ECO:0000256" key="1">
    <source>
        <dbReference type="ARBA" id="ARBA00000085"/>
    </source>
</evidence>
<dbReference type="InterPro" id="IPR003594">
    <property type="entry name" value="HATPase_dom"/>
</dbReference>
<evidence type="ECO:0000256" key="10">
    <source>
        <dbReference type="ARBA" id="ARBA00023012"/>
    </source>
</evidence>
<dbReference type="OrthoDB" id="6231665at2"/>
<gene>
    <name evidence="14" type="ORF">SAMN05216464_104339</name>
</gene>
<evidence type="ECO:0000256" key="11">
    <source>
        <dbReference type="ARBA" id="ARBA00023136"/>
    </source>
</evidence>
<dbReference type="InterPro" id="IPR036890">
    <property type="entry name" value="HATPase_C_sf"/>
</dbReference>
<name>A0A1G7B0E3_9SPHI</name>
<dbReference type="PROSITE" id="PS50109">
    <property type="entry name" value="HIS_KIN"/>
    <property type="match status" value="1"/>
</dbReference>
<reference evidence="14 15" key="1">
    <citation type="submission" date="2016-10" db="EMBL/GenBank/DDBJ databases">
        <authorList>
            <person name="de Groot N.N."/>
        </authorList>
    </citation>
    <scope>NUCLEOTIDE SEQUENCE [LARGE SCALE GENOMIC DNA]</scope>
    <source>
        <strain evidence="14 15">47C3B</strain>
    </source>
</reference>
<accession>A0A1G7B0E3</accession>
<feature type="domain" description="Histidine kinase" evidence="12">
    <location>
        <begin position="128"/>
        <end position="340"/>
    </location>
</feature>
<comment type="catalytic activity">
    <reaction evidence="1">
        <text>ATP + protein L-histidine = ADP + protein N-phospho-L-histidine.</text>
        <dbReference type="EC" id="2.7.13.3"/>
    </reaction>
</comment>
<dbReference type="GO" id="GO:0030295">
    <property type="term" value="F:protein kinase activator activity"/>
    <property type="evidence" value="ECO:0007669"/>
    <property type="project" value="TreeGrafter"/>
</dbReference>
<keyword evidence="11" id="KW-0472">Membrane</keyword>
<dbReference type="InterPro" id="IPR035965">
    <property type="entry name" value="PAS-like_dom_sf"/>
</dbReference>
<evidence type="ECO:0000256" key="6">
    <source>
        <dbReference type="ARBA" id="ARBA00022741"/>
    </source>
</evidence>
<dbReference type="GO" id="GO:0007234">
    <property type="term" value="P:osmosensory signaling via phosphorelay pathway"/>
    <property type="evidence" value="ECO:0007669"/>
    <property type="project" value="TreeGrafter"/>
</dbReference>
<dbReference type="GO" id="GO:0000156">
    <property type="term" value="F:phosphorelay response regulator activity"/>
    <property type="evidence" value="ECO:0007669"/>
    <property type="project" value="TreeGrafter"/>
</dbReference>
<dbReference type="SUPFAM" id="SSF55785">
    <property type="entry name" value="PYP-like sensor domain (PAS domain)"/>
    <property type="match status" value="1"/>
</dbReference>
<dbReference type="GO" id="GO:0005524">
    <property type="term" value="F:ATP binding"/>
    <property type="evidence" value="ECO:0007669"/>
    <property type="project" value="UniProtKB-KW"/>
</dbReference>
<evidence type="ECO:0000256" key="7">
    <source>
        <dbReference type="ARBA" id="ARBA00022777"/>
    </source>
</evidence>
<dbReference type="PROSITE" id="PS50112">
    <property type="entry name" value="PAS"/>
    <property type="match status" value="1"/>
</dbReference>
<dbReference type="AlphaFoldDB" id="A0A1G7B0E3"/>
<dbReference type="InterPro" id="IPR005467">
    <property type="entry name" value="His_kinase_dom"/>
</dbReference>
<keyword evidence="5" id="KW-0812">Transmembrane</keyword>
<dbReference type="Gene3D" id="3.30.565.10">
    <property type="entry name" value="Histidine kinase-like ATPase, C-terminal domain"/>
    <property type="match status" value="1"/>
</dbReference>
<evidence type="ECO:0000259" key="12">
    <source>
        <dbReference type="PROSITE" id="PS50109"/>
    </source>
</evidence>
<comment type="subcellular location">
    <subcellularLocation>
        <location evidence="2">Membrane</location>
        <topology evidence="2">Multi-pass membrane protein</topology>
    </subcellularLocation>
</comment>
<dbReference type="EC" id="2.7.13.3" evidence="3"/>
<dbReference type="InterPro" id="IPR050351">
    <property type="entry name" value="BphY/WalK/GraS-like"/>
</dbReference>
<keyword evidence="7" id="KW-0418">Kinase</keyword>
<evidence type="ECO:0000313" key="15">
    <source>
        <dbReference type="Proteomes" id="UP000199072"/>
    </source>
</evidence>
<dbReference type="GO" id="GO:0004673">
    <property type="term" value="F:protein histidine kinase activity"/>
    <property type="evidence" value="ECO:0007669"/>
    <property type="project" value="UniProtKB-EC"/>
</dbReference>
<proteinExistence type="predicted"/>
<dbReference type="Proteomes" id="UP000199072">
    <property type="component" value="Unassembled WGS sequence"/>
</dbReference>
<keyword evidence="6" id="KW-0547">Nucleotide-binding</keyword>
<evidence type="ECO:0000256" key="5">
    <source>
        <dbReference type="ARBA" id="ARBA00022692"/>
    </source>
</evidence>
<organism evidence="14 15">
    <name type="scientific">Mucilaginibacter pineti</name>
    <dbReference type="NCBI Taxonomy" id="1391627"/>
    <lineage>
        <taxon>Bacteria</taxon>
        <taxon>Pseudomonadati</taxon>
        <taxon>Bacteroidota</taxon>
        <taxon>Sphingobacteriia</taxon>
        <taxon>Sphingobacteriales</taxon>
        <taxon>Sphingobacteriaceae</taxon>
        <taxon>Mucilaginibacter</taxon>
    </lineage>
</organism>
<keyword evidence="15" id="KW-1185">Reference proteome</keyword>
<dbReference type="CDD" id="cd00130">
    <property type="entry name" value="PAS"/>
    <property type="match status" value="1"/>
</dbReference>
<dbReference type="InterPro" id="IPR000014">
    <property type="entry name" value="PAS"/>
</dbReference>
<dbReference type="PANTHER" id="PTHR42878">
    <property type="entry name" value="TWO-COMPONENT HISTIDINE KINASE"/>
    <property type="match status" value="1"/>
</dbReference>
<dbReference type="NCBIfam" id="TIGR00229">
    <property type="entry name" value="sensory_box"/>
    <property type="match status" value="1"/>
</dbReference>
<keyword evidence="9" id="KW-1133">Transmembrane helix</keyword>
<dbReference type="STRING" id="1391627.SAMN05216464_104339"/>
<dbReference type="InterPro" id="IPR013767">
    <property type="entry name" value="PAS_fold"/>
</dbReference>
<evidence type="ECO:0000313" key="14">
    <source>
        <dbReference type="EMBL" id="SDE20549.1"/>
    </source>
</evidence>
<evidence type="ECO:0000256" key="9">
    <source>
        <dbReference type="ARBA" id="ARBA00022989"/>
    </source>
</evidence>
<dbReference type="SMART" id="SM00091">
    <property type="entry name" value="PAS"/>
    <property type="match status" value="1"/>
</dbReference>
<dbReference type="EMBL" id="FNAI01000004">
    <property type="protein sequence ID" value="SDE20549.1"/>
    <property type="molecule type" value="Genomic_DNA"/>
</dbReference>
<dbReference type="GO" id="GO:0006355">
    <property type="term" value="P:regulation of DNA-templated transcription"/>
    <property type="evidence" value="ECO:0007669"/>
    <property type="project" value="InterPro"/>
</dbReference>
<feature type="domain" description="PAS" evidence="13">
    <location>
        <begin position="1"/>
        <end position="48"/>
    </location>
</feature>
<dbReference type="GO" id="GO:0016020">
    <property type="term" value="C:membrane"/>
    <property type="evidence" value="ECO:0007669"/>
    <property type="project" value="UniProtKB-SubCell"/>
</dbReference>
<protein>
    <recommendedName>
        <fullName evidence="3">histidine kinase</fullName>
        <ecNumber evidence="3">2.7.13.3</ecNumber>
    </recommendedName>
</protein>
<dbReference type="SMART" id="SM00387">
    <property type="entry name" value="HATPase_c"/>
    <property type="match status" value="1"/>
</dbReference>
<keyword evidence="10" id="KW-0902">Two-component regulatory system</keyword>
<dbReference type="PRINTS" id="PR00344">
    <property type="entry name" value="BCTRLSENSOR"/>
</dbReference>
<dbReference type="Pfam" id="PF00989">
    <property type="entry name" value="PAS"/>
    <property type="match status" value="1"/>
</dbReference>
<evidence type="ECO:0000256" key="3">
    <source>
        <dbReference type="ARBA" id="ARBA00012438"/>
    </source>
</evidence>